<sequence>MESQNIRPGHLTAEQTRRVLGITAGALRNLVYRGQLARSGGTERHPYYAVPDVAALAAKRQERIAA</sequence>
<gene>
    <name evidence="1" type="ORF">QFZ49_003729</name>
</gene>
<dbReference type="Proteomes" id="UP001223072">
    <property type="component" value="Unassembled WGS sequence"/>
</dbReference>
<dbReference type="RefSeq" id="WP_307627504.1">
    <property type="nucleotide sequence ID" value="NZ_JAUSZS010000004.1"/>
</dbReference>
<accession>A0ABU0RP69</accession>
<evidence type="ECO:0008006" key="3">
    <source>
        <dbReference type="Google" id="ProtNLM"/>
    </source>
</evidence>
<reference evidence="1 2" key="1">
    <citation type="submission" date="2023-07" db="EMBL/GenBank/DDBJ databases">
        <title>Comparative genomics of wheat-associated soil bacteria to identify genetic determinants of phenazine resistance.</title>
        <authorList>
            <person name="Mouncey N."/>
        </authorList>
    </citation>
    <scope>NUCLEOTIDE SEQUENCE [LARGE SCALE GENOMIC DNA]</scope>
    <source>
        <strain evidence="1 2">W2I16</strain>
    </source>
</reference>
<organism evidence="1 2">
    <name type="scientific">Streptomyces turgidiscabies</name>
    <dbReference type="NCBI Taxonomy" id="85558"/>
    <lineage>
        <taxon>Bacteria</taxon>
        <taxon>Bacillati</taxon>
        <taxon>Actinomycetota</taxon>
        <taxon>Actinomycetes</taxon>
        <taxon>Kitasatosporales</taxon>
        <taxon>Streptomycetaceae</taxon>
        <taxon>Streptomyces</taxon>
    </lineage>
</organism>
<dbReference type="EMBL" id="JAUSZS010000004">
    <property type="protein sequence ID" value="MDQ0933789.1"/>
    <property type="molecule type" value="Genomic_DNA"/>
</dbReference>
<evidence type="ECO:0000313" key="2">
    <source>
        <dbReference type="Proteomes" id="UP001223072"/>
    </source>
</evidence>
<evidence type="ECO:0000313" key="1">
    <source>
        <dbReference type="EMBL" id="MDQ0933789.1"/>
    </source>
</evidence>
<proteinExistence type="predicted"/>
<comment type="caution">
    <text evidence="1">The sequence shown here is derived from an EMBL/GenBank/DDBJ whole genome shotgun (WGS) entry which is preliminary data.</text>
</comment>
<keyword evidence="2" id="KW-1185">Reference proteome</keyword>
<name>A0ABU0RP69_9ACTN</name>
<protein>
    <recommendedName>
        <fullName evidence="3">Helix-turn-helix domain-containing protein</fullName>
    </recommendedName>
</protein>